<feature type="domain" description="Peptidase M4" evidence="10">
    <location>
        <begin position="215"/>
        <end position="358"/>
    </location>
</feature>
<keyword evidence="3" id="KW-0479">Metal-binding</keyword>
<dbReference type="PANTHER" id="PTHR33794">
    <property type="entry name" value="BACILLOLYSIN"/>
    <property type="match status" value="1"/>
</dbReference>
<dbReference type="PRINTS" id="PR00730">
    <property type="entry name" value="THERMOLYSIN"/>
</dbReference>
<keyword evidence="9" id="KW-0964">Secreted</keyword>
<evidence type="ECO:0000259" key="11">
    <source>
        <dbReference type="Pfam" id="PF02868"/>
    </source>
</evidence>
<comment type="caution">
    <text evidence="13">The sequence shown here is derived from an EMBL/GenBank/DDBJ whole genome shotgun (WGS) entry which is preliminary data.</text>
</comment>
<dbReference type="MEROPS" id="M04.017"/>
<feature type="active site" description="Proton donor" evidence="8">
    <location>
        <position position="438"/>
    </location>
</feature>
<evidence type="ECO:0000313" key="13">
    <source>
        <dbReference type="EMBL" id="KIQ65515.1"/>
    </source>
</evidence>
<dbReference type="EC" id="3.4.24.-" evidence="9"/>
<comment type="function">
    <text evidence="9">Extracellular zinc metalloprotease.</text>
</comment>
<evidence type="ECO:0000256" key="7">
    <source>
        <dbReference type="ARBA" id="ARBA00023049"/>
    </source>
</evidence>
<evidence type="ECO:0000256" key="9">
    <source>
        <dbReference type="RuleBase" id="RU366073"/>
    </source>
</evidence>
<feature type="domain" description="Peptidase M4 C-terminal" evidence="11">
    <location>
        <begin position="361"/>
        <end position="533"/>
    </location>
</feature>
<dbReference type="RefSeq" id="WP_083462308.1">
    <property type="nucleotide sequence ID" value="NZ_JXZB01000002.1"/>
</dbReference>
<accession>A0A0D0NB86</accession>
<dbReference type="Pfam" id="PF01447">
    <property type="entry name" value="Peptidase_M4"/>
    <property type="match status" value="1"/>
</dbReference>
<keyword evidence="7 9" id="KW-0482">Metalloprotease</keyword>
<feature type="domain" description="FTP" evidence="12">
    <location>
        <begin position="65"/>
        <end position="113"/>
    </location>
</feature>
<evidence type="ECO:0000256" key="2">
    <source>
        <dbReference type="ARBA" id="ARBA00022670"/>
    </source>
</evidence>
<dbReference type="GO" id="GO:0005576">
    <property type="term" value="C:extracellular region"/>
    <property type="evidence" value="ECO:0007669"/>
    <property type="project" value="UniProtKB-SubCell"/>
</dbReference>
<dbReference type="Proteomes" id="UP000032066">
    <property type="component" value="Unassembled WGS sequence"/>
</dbReference>
<dbReference type="Pfam" id="PF07504">
    <property type="entry name" value="FTP"/>
    <property type="match status" value="1"/>
</dbReference>
<dbReference type="Gene3D" id="3.10.450.490">
    <property type="match status" value="1"/>
</dbReference>
<evidence type="ECO:0000256" key="4">
    <source>
        <dbReference type="ARBA" id="ARBA00022729"/>
    </source>
</evidence>
<evidence type="ECO:0000256" key="1">
    <source>
        <dbReference type="ARBA" id="ARBA00009388"/>
    </source>
</evidence>
<dbReference type="InterPro" id="IPR001570">
    <property type="entry name" value="Peptidase_M4_C_domain"/>
</dbReference>
<dbReference type="AlphaFoldDB" id="A0A0D0NB86"/>
<dbReference type="InterPro" id="IPR013856">
    <property type="entry name" value="Peptidase_M4_domain"/>
</dbReference>
<comment type="cofactor">
    <cofactor evidence="9">
        <name>Zn(2+)</name>
        <dbReference type="ChEBI" id="CHEBI:29105"/>
    </cofactor>
</comment>
<keyword evidence="14" id="KW-1185">Reference proteome</keyword>
<reference evidence="13 14" key="1">
    <citation type="submission" date="2015-02" db="EMBL/GenBank/DDBJ databases">
        <title>Draft genome sequence of Kitasatospora griseola MF730-N6, a bafilomycin, terpentecin and satosporin producer.</title>
        <authorList>
            <person name="Arens J.C."/>
            <person name="Haltli B."/>
            <person name="Kerr R.G."/>
        </authorList>
    </citation>
    <scope>NUCLEOTIDE SEQUENCE [LARGE SCALE GENOMIC DNA]</scope>
    <source>
        <strain evidence="13 14">MF730-N6</strain>
    </source>
</reference>
<comment type="subcellular location">
    <subcellularLocation>
        <location evidence="9">Secreted</location>
    </subcellularLocation>
</comment>
<keyword evidence="4 9" id="KW-0732">Signal</keyword>
<dbReference type="STRING" id="2064.TR51_16775"/>
<gene>
    <name evidence="13" type="ORF">TR51_16775</name>
</gene>
<dbReference type="Gene3D" id="3.10.170.10">
    <property type="match status" value="1"/>
</dbReference>
<feature type="signal peptide" evidence="9">
    <location>
        <begin position="1"/>
        <end position="30"/>
    </location>
</feature>
<feature type="active site" evidence="8">
    <location>
        <position position="351"/>
    </location>
</feature>
<organism evidence="13 14">
    <name type="scientific">Kitasatospora griseola</name>
    <name type="common">Streptomyces griseolosporeus</name>
    <dbReference type="NCBI Taxonomy" id="2064"/>
    <lineage>
        <taxon>Bacteria</taxon>
        <taxon>Bacillati</taxon>
        <taxon>Actinomycetota</taxon>
        <taxon>Actinomycetes</taxon>
        <taxon>Kitasatosporales</taxon>
        <taxon>Streptomycetaceae</taxon>
        <taxon>Kitasatospora</taxon>
    </lineage>
</organism>
<dbReference type="OrthoDB" id="291295at2"/>
<evidence type="ECO:0000256" key="6">
    <source>
        <dbReference type="ARBA" id="ARBA00022833"/>
    </source>
</evidence>
<keyword evidence="5 9" id="KW-0378">Hydrolase</keyword>
<evidence type="ECO:0000259" key="12">
    <source>
        <dbReference type="Pfam" id="PF07504"/>
    </source>
</evidence>
<dbReference type="EMBL" id="JXZB01000002">
    <property type="protein sequence ID" value="KIQ65515.1"/>
    <property type="molecule type" value="Genomic_DNA"/>
</dbReference>
<dbReference type="GO" id="GO:0046872">
    <property type="term" value="F:metal ion binding"/>
    <property type="evidence" value="ECO:0007669"/>
    <property type="project" value="UniProtKB-UniRule"/>
</dbReference>
<evidence type="ECO:0000259" key="10">
    <source>
        <dbReference type="Pfam" id="PF01447"/>
    </source>
</evidence>
<evidence type="ECO:0000256" key="5">
    <source>
        <dbReference type="ARBA" id="ARBA00022801"/>
    </source>
</evidence>
<feature type="chain" id="PRO_5039754875" description="Neutral metalloproteinase" evidence="9">
    <location>
        <begin position="31"/>
        <end position="533"/>
    </location>
</feature>
<dbReference type="Pfam" id="PF02868">
    <property type="entry name" value="Peptidase_M4_C"/>
    <property type="match status" value="1"/>
</dbReference>
<dbReference type="GO" id="GO:0006508">
    <property type="term" value="P:proteolysis"/>
    <property type="evidence" value="ECO:0007669"/>
    <property type="project" value="UniProtKB-KW"/>
</dbReference>
<dbReference type="InterPro" id="IPR050728">
    <property type="entry name" value="Zinc_Metalloprotease_M4"/>
</dbReference>
<dbReference type="GO" id="GO:0004222">
    <property type="term" value="F:metalloendopeptidase activity"/>
    <property type="evidence" value="ECO:0007669"/>
    <property type="project" value="UniProtKB-UniRule"/>
</dbReference>
<name>A0A0D0NB86_KITGR</name>
<evidence type="ECO:0000256" key="3">
    <source>
        <dbReference type="ARBA" id="ARBA00022723"/>
    </source>
</evidence>
<dbReference type="PANTHER" id="PTHR33794:SF1">
    <property type="entry name" value="BACILLOLYSIN"/>
    <property type="match status" value="1"/>
</dbReference>
<evidence type="ECO:0000313" key="14">
    <source>
        <dbReference type="Proteomes" id="UP000032066"/>
    </source>
</evidence>
<keyword evidence="6 9" id="KW-0862">Zinc</keyword>
<dbReference type="CDD" id="cd09597">
    <property type="entry name" value="M4_TLP"/>
    <property type="match status" value="1"/>
</dbReference>
<dbReference type="InterPro" id="IPR011096">
    <property type="entry name" value="FTP_domain"/>
</dbReference>
<dbReference type="Gene3D" id="1.10.390.10">
    <property type="entry name" value="Neutral Protease Domain 2"/>
    <property type="match status" value="1"/>
</dbReference>
<protein>
    <recommendedName>
        <fullName evidence="9">Neutral metalloproteinase</fullName>
        <ecNumber evidence="9">3.4.24.-</ecNumber>
    </recommendedName>
</protein>
<dbReference type="InterPro" id="IPR027268">
    <property type="entry name" value="Peptidase_M4/M1_CTD_sf"/>
</dbReference>
<dbReference type="PATRIC" id="fig|2064.6.peg.3596"/>
<comment type="similarity">
    <text evidence="1 9">Belongs to the peptidase M4 family.</text>
</comment>
<dbReference type="InterPro" id="IPR023612">
    <property type="entry name" value="Peptidase_M4"/>
</dbReference>
<dbReference type="SUPFAM" id="SSF55486">
    <property type="entry name" value="Metalloproteases ('zincins'), catalytic domain"/>
    <property type="match status" value="1"/>
</dbReference>
<keyword evidence="2 9" id="KW-0645">Protease</keyword>
<sequence length="533" mass="54810">MKRKLTAGAVLSAAALLAGVVQVGAAPAQAGVPSVGQQRDALLSLAGAEAAPIAGALALGGQERLIVKDAVVDADGDRHLRYERTFAGLPVIGGDLVVHQRTDGSITSVDRAFAGRLSLPSLTPRLSADQAATGAADAVRGTLGTADGAGAALARVGATGAAQLVVWAGGGSPRLAYRTVVEGVRSDGVPSSRRLITDAATGAVLAGDDGIRTATGTGTGVQVGAVTLTTTQTGATYQLKDATRGNQSTVDAGNKNALFTSTTNIWGNGLPSNRQSAAVDAQFDAAATWDYFKNTFGRVGLRGNGVGITSRVHYGSNLMDLFWDDTCFCISYGDGPSGNKPMTELDVAGHEMAHGVTSATAGLVYSGEAGGLDEATSDIFGTMIEWYAGLPADPPDYLIAEKLDLAGNGTPVRYLDRPSRDGYSKDFWYPGIGGLDPHYSSGVANHFFYLLSEGSGAKVVNGVNYNSPTADGSTLVGIGRDKAAAIWYRALTVYFTSTTTYANARSATLRAALDLYGAPEYNAVAAAWKAVNV</sequence>
<proteinExistence type="inferred from homology"/>
<evidence type="ECO:0000256" key="8">
    <source>
        <dbReference type="PIRSR" id="PIRSR623612-1"/>
    </source>
</evidence>